<feature type="region of interest" description="Disordered" evidence="7">
    <location>
        <begin position="421"/>
        <end position="592"/>
    </location>
</feature>
<evidence type="ECO:0000256" key="3">
    <source>
        <dbReference type="ARBA" id="ARBA00023125"/>
    </source>
</evidence>
<dbReference type="SUPFAM" id="SSF47459">
    <property type="entry name" value="HLH, helix-loop-helix DNA-binding domain"/>
    <property type="match status" value="1"/>
</dbReference>
<reference evidence="9 10" key="1">
    <citation type="submission" date="2024-08" db="EMBL/GenBank/DDBJ databases">
        <authorList>
            <person name="Cucini C."/>
            <person name="Frati F."/>
        </authorList>
    </citation>
    <scope>NUCLEOTIDE SEQUENCE [LARGE SCALE GENOMIC DNA]</scope>
</reference>
<dbReference type="Gene3D" id="4.10.280.10">
    <property type="entry name" value="Helix-loop-helix DNA-binding domain"/>
    <property type="match status" value="1"/>
</dbReference>
<dbReference type="InterPro" id="IPR052207">
    <property type="entry name" value="Max-like/E-box_TFs"/>
</dbReference>
<dbReference type="SMART" id="SM00353">
    <property type="entry name" value="HLH"/>
    <property type="match status" value="1"/>
</dbReference>
<sequence>MSVVSGSRLRETIHSGHFMVSDFEPESEAQDEEYEVGMPIPPGGEDTVVVNSNGRQATTTATTTPFGSEPIASTASVVQQEELLEFPSFGRNFLAQNFGDTFMTRQPQFQQPQQQQQQALQQFQQQQLQLTQRNSWISIDSSLTKLFQCMSLAYRQKLTSPKWNRFKGVRLRWKDKIRLNNVIWRCWHMQFILKKKTLVCQFASPLDVDQHNKPEAVVMEGKYWKRKLSTVAAEYKKWRLFYRNRIMGWTHNNPTPDLHPVSLDGFDWNRPGTFGGGPANVMFDDDLLMDFTDILFSSLSSNQPFAFPNPREIARAGMVADFIQPGLIQLQPNLEDFMDTLEPLQDYVNSKLLPPVPEELESFDPPDSILPDVLPSMMSKEGNSSNVVKSETRNQATASTSAAAAVAAASETSVISSIRNVGDNSNISRMGTNTFGTGSLQQDPSVVTSNQSSFYQIPTLGDRSTNTGPCSNKVSSVIQQTQPQATTSTSSVAALLQDNTQQHQRSPQHQSSTSGATSRSSFNASRNDVFAKPVGKPRSGRSRGGSSSRSGSLGQHSSPQAASCSPQTHQTIVSPQQPQPILPMPSQMSNSMVNSNTLLSHLLTNSGASSSAGSYTGGSVIEKMSGVQNVGMSGVSNGALISTTTNGPINMMMSTQEIQQPQQHLIQSQQQSQTQQPWNPKSANETLNPNVPINFGITKPILQLGQQQQQTHVNHQSMNMSVGPSTSGNISPPLLANTPSPPMGPPLGGPASPSKPFRQKGDGERVGYKQEHRRVCHINAEQKRRCNIKNGFDTLHALIPQLNHNPNAKVHHHMNVSKAAMLQKGAEYIRQLKMDRAQMKEEIEAKRQEVEALNADINNCQSMLPATGAPVSRQRTNKMTEMFDQWVRIRTTENWRFWIFSILIRPLLDSYNNTVSTANVDELCRTVLAWVDQHCSLVDLRPVVLNSLRYLCTTTDILTNPANLSEEAYRSINRPSRDNQERDNQR</sequence>
<gene>
    <name evidence="9" type="ORF">ODALV1_LOCUS1728</name>
</gene>
<feature type="compositionally biased region" description="Polar residues" evidence="7">
    <location>
        <begin position="678"/>
        <end position="691"/>
    </location>
</feature>
<evidence type="ECO:0000259" key="8">
    <source>
        <dbReference type="PROSITE" id="PS50888"/>
    </source>
</evidence>
<feature type="compositionally biased region" description="Polar residues" evidence="7">
    <location>
        <begin position="553"/>
        <end position="576"/>
    </location>
</feature>
<dbReference type="InterPro" id="IPR036638">
    <property type="entry name" value="HLH_DNA-bd_sf"/>
</dbReference>
<dbReference type="PANTHER" id="PTHR15741:SF37">
    <property type="entry name" value="LD38259P"/>
    <property type="match status" value="1"/>
</dbReference>
<proteinExistence type="predicted"/>
<organism evidence="9 10">
    <name type="scientific">Orchesella dallaii</name>
    <dbReference type="NCBI Taxonomy" id="48710"/>
    <lineage>
        <taxon>Eukaryota</taxon>
        <taxon>Metazoa</taxon>
        <taxon>Ecdysozoa</taxon>
        <taxon>Arthropoda</taxon>
        <taxon>Hexapoda</taxon>
        <taxon>Collembola</taxon>
        <taxon>Entomobryomorpha</taxon>
        <taxon>Entomobryoidea</taxon>
        <taxon>Orchesellidae</taxon>
        <taxon>Orchesellinae</taxon>
        <taxon>Orchesella</taxon>
    </lineage>
</organism>
<comment type="subcellular location">
    <subcellularLocation>
        <location evidence="1">Nucleus</location>
    </subcellularLocation>
</comment>
<evidence type="ECO:0000256" key="6">
    <source>
        <dbReference type="SAM" id="Coils"/>
    </source>
</evidence>
<protein>
    <recommendedName>
        <fullName evidence="8">BHLH domain-containing protein</fullName>
    </recommendedName>
</protein>
<name>A0ABP1PR44_9HEXA</name>
<evidence type="ECO:0000256" key="5">
    <source>
        <dbReference type="ARBA" id="ARBA00023242"/>
    </source>
</evidence>
<keyword evidence="4" id="KW-0804">Transcription</keyword>
<feature type="domain" description="BHLH" evidence="8">
    <location>
        <begin position="772"/>
        <end position="832"/>
    </location>
</feature>
<feature type="compositionally biased region" description="Polar residues" evidence="7">
    <location>
        <begin position="711"/>
        <end position="730"/>
    </location>
</feature>
<dbReference type="EMBL" id="CAXLJM020000006">
    <property type="protein sequence ID" value="CAL8071468.1"/>
    <property type="molecule type" value="Genomic_DNA"/>
</dbReference>
<evidence type="ECO:0000256" key="4">
    <source>
        <dbReference type="ARBA" id="ARBA00023163"/>
    </source>
</evidence>
<keyword evidence="10" id="KW-1185">Reference proteome</keyword>
<keyword evidence="6" id="KW-0175">Coiled coil</keyword>
<feature type="compositionally biased region" description="Basic and acidic residues" evidence="7">
    <location>
        <begin position="759"/>
        <end position="768"/>
    </location>
</feature>
<feature type="compositionally biased region" description="Pro residues" evidence="7">
    <location>
        <begin position="739"/>
        <end position="748"/>
    </location>
</feature>
<dbReference type="CDD" id="cd21739">
    <property type="entry name" value="NES2-NLS_ChREBP-like"/>
    <property type="match status" value="1"/>
</dbReference>
<feature type="coiled-coil region" evidence="6">
    <location>
        <begin position="829"/>
        <end position="863"/>
    </location>
</feature>
<evidence type="ECO:0000313" key="9">
    <source>
        <dbReference type="EMBL" id="CAL8071468.1"/>
    </source>
</evidence>
<feature type="region of interest" description="Disordered" evidence="7">
    <location>
        <begin position="657"/>
        <end position="691"/>
    </location>
</feature>
<evidence type="ECO:0000256" key="2">
    <source>
        <dbReference type="ARBA" id="ARBA00023015"/>
    </source>
</evidence>
<comment type="caution">
    <text evidence="9">The sequence shown here is derived from an EMBL/GenBank/DDBJ whole genome shotgun (WGS) entry which is preliminary data.</text>
</comment>
<evidence type="ECO:0000313" key="10">
    <source>
        <dbReference type="Proteomes" id="UP001642540"/>
    </source>
</evidence>
<dbReference type="CDD" id="cd11405">
    <property type="entry name" value="bHLHzip_MLXIP_like"/>
    <property type="match status" value="1"/>
</dbReference>
<dbReference type="Proteomes" id="UP001642540">
    <property type="component" value="Unassembled WGS sequence"/>
</dbReference>
<feature type="compositionally biased region" description="Low complexity" evidence="7">
    <location>
        <begin position="479"/>
        <end position="521"/>
    </location>
</feature>
<dbReference type="InterPro" id="IPR011598">
    <property type="entry name" value="bHLH_dom"/>
</dbReference>
<feature type="region of interest" description="Disordered" evidence="7">
    <location>
        <begin position="707"/>
        <end position="768"/>
    </location>
</feature>
<accession>A0ABP1PR44</accession>
<keyword evidence="5" id="KW-0539">Nucleus</keyword>
<dbReference type="PROSITE" id="PS50888">
    <property type="entry name" value="BHLH"/>
    <property type="match status" value="1"/>
</dbReference>
<evidence type="ECO:0000256" key="1">
    <source>
        <dbReference type="ARBA" id="ARBA00004123"/>
    </source>
</evidence>
<keyword evidence="3" id="KW-0238">DNA-binding</keyword>
<keyword evidence="2" id="KW-0805">Transcription regulation</keyword>
<dbReference type="PANTHER" id="PTHR15741">
    <property type="entry name" value="BASIC HELIX-LOOP-HELIX ZIP TRANSCRIPTION FACTOR"/>
    <property type="match status" value="1"/>
</dbReference>
<feature type="compositionally biased region" description="Low complexity" evidence="7">
    <location>
        <begin position="657"/>
        <end position="677"/>
    </location>
</feature>
<evidence type="ECO:0000256" key="7">
    <source>
        <dbReference type="SAM" id="MobiDB-lite"/>
    </source>
</evidence>
<dbReference type="Pfam" id="PF00010">
    <property type="entry name" value="HLH"/>
    <property type="match status" value="1"/>
</dbReference>
<feature type="compositionally biased region" description="Polar residues" evidence="7">
    <location>
        <begin position="422"/>
        <end position="478"/>
    </location>
</feature>